<dbReference type="InterPro" id="IPR017021">
    <property type="entry name" value="UCP033763"/>
</dbReference>
<protein>
    <submittedName>
        <fullName evidence="1">DUF2000 domain-containing protein</fullName>
    </submittedName>
</protein>
<proteinExistence type="predicted"/>
<accession>A0A940M876</accession>
<dbReference type="SUPFAM" id="SSF102462">
    <property type="entry name" value="Peptidyl-tRNA hydrolase II"/>
    <property type="match status" value="1"/>
</dbReference>
<organism evidence="1 2">
    <name type="scientific">Streptomyces montanisoli</name>
    <dbReference type="NCBI Taxonomy" id="2798581"/>
    <lineage>
        <taxon>Bacteria</taxon>
        <taxon>Bacillati</taxon>
        <taxon>Actinomycetota</taxon>
        <taxon>Actinomycetes</taxon>
        <taxon>Kitasatosporales</taxon>
        <taxon>Streptomycetaceae</taxon>
        <taxon>Streptomyces</taxon>
    </lineage>
</organism>
<dbReference type="InterPro" id="IPR018988">
    <property type="entry name" value="DUF2000"/>
</dbReference>
<name>A0A940M876_9ACTN</name>
<comment type="caution">
    <text evidence="1">The sequence shown here is derived from an EMBL/GenBank/DDBJ whole genome shotgun (WGS) entry which is preliminary data.</text>
</comment>
<dbReference type="Gene3D" id="3.40.1490.10">
    <property type="entry name" value="Bit1"/>
    <property type="match status" value="1"/>
</dbReference>
<dbReference type="Proteomes" id="UP000670475">
    <property type="component" value="Unassembled WGS sequence"/>
</dbReference>
<keyword evidence="2" id="KW-1185">Reference proteome</keyword>
<reference evidence="1" key="1">
    <citation type="submission" date="2021-03" db="EMBL/GenBank/DDBJ databases">
        <title>Whole genome sequence of Streptomyces bomunensis MMS17-BM035.</title>
        <authorList>
            <person name="Lee J.H."/>
        </authorList>
    </citation>
    <scope>NUCLEOTIDE SEQUENCE</scope>
    <source>
        <strain evidence="1">MMS17-BM035</strain>
    </source>
</reference>
<dbReference type="InterPro" id="IPR023476">
    <property type="entry name" value="Pep_tRNA_hydro_II_dom_sf"/>
</dbReference>
<dbReference type="RefSeq" id="WP_209339808.1">
    <property type="nucleotide sequence ID" value="NZ_JAGIQL010000033.1"/>
</dbReference>
<evidence type="ECO:0000313" key="1">
    <source>
        <dbReference type="EMBL" id="MBP0458024.1"/>
    </source>
</evidence>
<dbReference type="AlphaFoldDB" id="A0A940M876"/>
<gene>
    <name evidence="1" type="ORF">JFN87_11005</name>
</gene>
<evidence type="ECO:0000313" key="2">
    <source>
        <dbReference type="Proteomes" id="UP000670475"/>
    </source>
</evidence>
<dbReference type="PIRSF" id="PIRSF033736">
    <property type="entry name" value="UCP033763"/>
    <property type="match status" value="1"/>
</dbReference>
<sequence>MSLPELTDADITLHESTRKARLKWVIVVDETLPPGRAANAAACMAAAVGRALPRLLGPDTEDASGVAHTGLPWAGCSVLATGTERLRAIRDKAAGKDRMLVVDMPGHAQASRVYTEFTELMGGTKSDEMVYLGVALVGPRNAVDRLVGGLGLLA</sequence>
<dbReference type="Pfam" id="PF09391">
    <property type="entry name" value="DUF2000"/>
    <property type="match status" value="1"/>
</dbReference>
<dbReference type="EMBL" id="JAGIQL010000033">
    <property type="protein sequence ID" value="MBP0458024.1"/>
    <property type="molecule type" value="Genomic_DNA"/>
</dbReference>